<dbReference type="EMBL" id="CAMPGE010000462">
    <property type="protein sequence ID" value="CAI2359209.1"/>
    <property type="molecule type" value="Genomic_DNA"/>
</dbReference>
<accession>A0AAD1U546</accession>
<sequence>MNNRKSVNSGSRLDYSYSSTGDFPLKSSQDNYYYKSLNNGSKTNKYKSKTLSRSKNNRYDHEHQSRKVALKNNFLQNLSSNLKDEYQQEQDSEQDKLLKSLSKAMTIEKANLDNVNKKIHMYNQRHQDLPRLLVDQDQKKHELVKIMSEITEDSEETLEVSDLSSKEVDAYISRLQDIRNTLMHQKDDYSREVTRLEGIGSQLKAEAESNKAENSLKIARLSNERRATAQKKCLLDKDVKLLKEKLLQLDETVSMTKEDLTSKLLQRANFVAQREELDEIYEISKKSYGPDFELFCKLQQSPTSQLLHEYTRLKHQNFYLDILQQLLKFSKSKDPQSESGSDFESEMRTPPYNINTMEIERLIEKVKHTSPDSQYIEDQICDISKKLDLSLKHHVLFQKKQEVSEKTDKAYKDKHAFKIFKEIQKCERNIKQNYSYVDDSIIPQLKALSVDYKAKQKRYKKCRSLCKATTTLLNKLDAQLQELHAQRKHKGDSDNSGGWAFGKLSINNIPLTEEDDTINALKHRRSTAMAQLNNCTKQINEVDQKIQILNDFKQRNEMQLRQSVDELKYELMVVRQVLSTLEKEKCTISNKLTSIESKYNEAKESFKNAEEMLASTNRMMINCSMKESNTSGSLQNGDNSNMYMHNSSNPKLQTDESSQTLISKQTKIDFNNDSPIDEIVEEKHDIVATEITNKNTNHMNAFRNSTNFSDSITTSNLNYVNNRKNSNSHKKQPELKHQNPISLKNIPKSLKNTSFAEVKRSFKIDLTKMRKKIHDSLSIPQGHFETFNNTPQNIHVDQDSICITREEQKFVQSNLAKEKYQEPQHTLENRESSQEPIMVEENEAKAKTRRAFMDQNTNESFLSDLTEEENLNNSKNIEKTTEENIVQNEYVYQKADNNPYQRPLNPFINRELLKKTSKELLKKGNYNSRENNFNNFSSQNNKSRFCTKINLNILNSAVNRGQANSSYHSIFNKHKNVNSHSRSFKNNKNFSGRMDSSINKGPILMKLNKTNKKFQKRNKSKTQYSSCSFRNSQGLNTNGLTKRRPSSTLQPDIPRKRFRKPSKTKSISNKSTEFVTKSGRNNFGFSSRKDKVLTAKDENIVVMPSTKNRSIDYNNSRCYSSCEKSIIQKFRNKHSRKKSAKFNRNATKLKQAIPCTEEGEGMTAYGTNRSCTRGQNHSMYCFSHLGNYVPLSANVRNQSHQEELCNKENKQKYGFRRSQEERNCESEIREESNYRSIPRNSAKSERHFVESMKPLIFGSSMYKKFSTNILLQQKVFDPLNERDVSPDMCGYGVRYFKLDPSLKFIEVRLPSDSRVEQIIDIKDIIKTSLPHTTVDIIKFQKNDGYHSQELNKSNDKSCIDYSIFHVNGNISNLVNAGIINKNSQLYRQKCLESGYYPFSLLLRNQRMELISTSYEIMYQWIIGINMLIHFNKSCKRETL</sequence>
<gene>
    <name evidence="3" type="ORF">ECRASSUSDP1_LOCUS494</name>
</gene>
<feature type="coiled-coil region" evidence="1">
    <location>
        <begin position="564"/>
        <end position="619"/>
    </location>
</feature>
<feature type="coiled-coil region" evidence="1">
    <location>
        <begin position="72"/>
        <end position="118"/>
    </location>
</feature>
<keyword evidence="1" id="KW-0175">Coiled coil</keyword>
<proteinExistence type="predicted"/>
<keyword evidence="4" id="KW-1185">Reference proteome</keyword>
<evidence type="ECO:0000256" key="1">
    <source>
        <dbReference type="SAM" id="Coils"/>
    </source>
</evidence>
<feature type="compositionally biased region" description="Basic residues" evidence="2">
    <location>
        <begin position="44"/>
        <end position="56"/>
    </location>
</feature>
<reference evidence="3" key="1">
    <citation type="submission" date="2023-07" db="EMBL/GenBank/DDBJ databases">
        <authorList>
            <consortium name="AG Swart"/>
            <person name="Singh M."/>
            <person name="Singh A."/>
            <person name="Seah K."/>
            <person name="Emmerich C."/>
        </authorList>
    </citation>
    <scope>NUCLEOTIDE SEQUENCE</scope>
    <source>
        <strain evidence="3">DP1</strain>
    </source>
</reference>
<organism evidence="3 4">
    <name type="scientific">Euplotes crassus</name>
    <dbReference type="NCBI Taxonomy" id="5936"/>
    <lineage>
        <taxon>Eukaryota</taxon>
        <taxon>Sar</taxon>
        <taxon>Alveolata</taxon>
        <taxon>Ciliophora</taxon>
        <taxon>Intramacronucleata</taxon>
        <taxon>Spirotrichea</taxon>
        <taxon>Hypotrichia</taxon>
        <taxon>Euplotida</taxon>
        <taxon>Euplotidae</taxon>
        <taxon>Moneuplotes</taxon>
    </lineage>
</organism>
<evidence type="ECO:0000313" key="4">
    <source>
        <dbReference type="Proteomes" id="UP001295684"/>
    </source>
</evidence>
<name>A0AAD1U546_EUPCR</name>
<evidence type="ECO:0000256" key="2">
    <source>
        <dbReference type="SAM" id="MobiDB-lite"/>
    </source>
</evidence>
<dbReference type="Proteomes" id="UP001295684">
    <property type="component" value="Unassembled WGS sequence"/>
</dbReference>
<feature type="compositionally biased region" description="Polar residues" evidence="2">
    <location>
        <begin position="1064"/>
        <end position="1074"/>
    </location>
</feature>
<feature type="region of interest" description="Disordered" evidence="2">
    <location>
        <begin position="978"/>
        <end position="998"/>
    </location>
</feature>
<feature type="region of interest" description="Disordered" evidence="2">
    <location>
        <begin position="1012"/>
        <end position="1074"/>
    </location>
</feature>
<feature type="region of interest" description="Disordered" evidence="2">
    <location>
        <begin position="36"/>
        <end position="65"/>
    </location>
</feature>
<feature type="compositionally biased region" description="Polar residues" evidence="2">
    <location>
        <begin position="986"/>
        <end position="998"/>
    </location>
</feature>
<feature type="compositionally biased region" description="Polar residues" evidence="2">
    <location>
        <begin position="1021"/>
        <end position="1050"/>
    </location>
</feature>
<comment type="caution">
    <text evidence="3">The sequence shown here is derived from an EMBL/GenBank/DDBJ whole genome shotgun (WGS) entry which is preliminary data.</text>
</comment>
<protein>
    <submittedName>
        <fullName evidence="3">Uncharacterized protein</fullName>
    </submittedName>
</protein>
<evidence type="ECO:0000313" key="3">
    <source>
        <dbReference type="EMBL" id="CAI2359209.1"/>
    </source>
</evidence>